<organism evidence="1 2">
    <name type="scientific">Panagrolaimus sp. ES5</name>
    <dbReference type="NCBI Taxonomy" id="591445"/>
    <lineage>
        <taxon>Eukaryota</taxon>
        <taxon>Metazoa</taxon>
        <taxon>Ecdysozoa</taxon>
        <taxon>Nematoda</taxon>
        <taxon>Chromadorea</taxon>
        <taxon>Rhabditida</taxon>
        <taxon>Tylenchina</taxon>
        <taxon>Panagrolaimomorpha</taxon>
        <taxon>Panagrolaimoidea</taxon>
        <taxon>Panagrolaimidae</taxon>
        <taxon>Panagrolaimus</taxon>
    </lineage>
</organism>
<reference evidence="2" key="1">
    <citation type="submission" date="2022-11" db="UniProtKB">
        <authorList>
            <consortium name="WormBaseParasite"/>
        </authorList>
    </citation>
    <scope>IDENTIFICATION</scope>
</reference>
<protein>
    <submittedName>
        <fullName evidence="2">UBC core domain-containing protein</fullName>
    </submittedName>
</protein>
<sequence>MACIQKLREDLGLLDRLFPKEHERVRIMTSSLDEVCLRFVKPDGKYFDMSASIQENYPRVSPIWFSESEDPLVTSVLEELTENDSNPSILYQINHLVSRLCEFNQLTVPAELLQIIQENYPRVSPIWFSESEDPLVTSVLEELTENDSNPSILYQINHLVLRLCEFNQLTVPAELLQIVPNQEADEGNGSDEEIESENEDAEMSEYEDMMDDASAFEDGASGNSEKKHDEATPAATAVLNRVAQVQRQMHLRGAATGSISANDRLMKEIREIYRSDNHKNGVYSVELVKDNLYEWDVHLMKVDDDSALASDMKQLEREKKQNFLHFRFHFKDTFPFEPPFVHLISPTVQNGFVLSGGALCMELLTKQGWSSAYSVESLILQISATLVKGKARIAFDGKLE</sequence>
<name>A0AC34FTN8_9BILA</name>
<accession>A0AC34FTN8</accession>
<dbReference type="WBParaSite" id="ES5_v2.g20745.t1">
    <property type="protein sequence ID" value="ES5_v2.g20745.t1"/>
    <property type="gene ID" value="ES5_v2.g20745"/>
</dbReference>
<evidence type="ECO:0000313" key="1">
    <source>
        <dbReference type="Proteomes" id="UP000887579"/>
    </source>
</evidence>
<evidence type="ECO:0000313" key="2">
    <source>
        <dbReference type="WBParaSite" id="ES5_v2.g20745.t1"/>
    </source>
</evidence>
<dbReference type="Proteomes" id="UP000887579">
    <property type="component" value="Unplaced"/>
</dbReference>
<proteinExistence type="predicted"/>